<keyword evidence="1" id="KW-1133">Transmembrane helix</keyword>
<keyword evidence="1" id="KW-0472">Membrane</keyword>
<dbReference type="OrthoDB" id="2250226at2759"/>
<evidence type="ECO:0000313" key="3">
    <source>
        <dbReference type="Proteomes" id="UP000027586"/>
    </source>
</evidence>
<evidence type="ECO:0000256" key="1">
    <source>
        <dbReference type="SAM" id="Phobius"/>
    </source>
</evidence>
<keyword evidence="1" id="KW-0812">Transmembrane</keyword>
<feature type="transmembrane region" description="Helical" evidence="1">
    <location>
        <begin position="38"/>
        <end position="63"/>
    </location>
</feature>
<accession>A0A068RHN2</accession>
<proteinExistence type="predicted"/>
<feature type="transmembrane region" description="Helical" evidence="1">
    <location>
        <begin position="137"/>
        <end position="156"/>
    </location>
</feature>
<dbReference type="EMBL" id="CBTN010000002">
    <property type="protein sequence ID" value="CDH49147.1"/>
    <property type="molecule type" value="Genomic_DNA"/>
</dbReference>
<keyword evidence="3" id="KW-1185">Reference proteome</keyword>
<comment type="caution">
    <text evidence="2">The sequence shown here is derived from an EMBL/GenBank/DDBJ whole genome shotgun (WGS) entry which is preliminary data.</text>
</comment>
<feature type="transmembrane region" description="Helical" evidence="1">
    <location>
        <begin position="115"/>
        <end position="131"/>
    </location>
</feature>
<gene>
    <name evidence="2" type="ORF">LCOR_00904.1</name>
</gene>
<organism evidence="2 3">
    <name type="scientific">Lichtheimia corymbifera JMRC:FSU:9682</name>
    <dbReference type="NCBI Taxonomy" id="1263082"/>
    <lineage>
        <taxon>Eukaryota</taxon>
        <taxon>Fungi</taxon>
        <taxon>Fungi incertae sedis</taxon>
        <taxon>Mucoromycota</taxon>
        <taxon>Mucoromycotina</taxon>
        <taxon>Mucoromycetes</taxon>
        <taxon>Mucorales</taxon>
        <taxon>Lichtheimiaceae</taxon>
        <taxon>Lichtheimia</taxon>
    </lineage>
</organism>
<dbReference type="VEuPathDB" id="FungiDB:LCOR_00904.1"/>
<feature type="transmembrane region" description="Helical" evidence="1">
    <location>
        <begin position="6"/>
        <end position="26"/>
    </location>
</feature>
<sequence length="181" mass="20960">MITQFVWTTYICFLTVIPLLLEWGLFRKVVTHLAHQCAMSYGIPADLGIVCLALACLYSFVIPELVVRTTALFHPSLSQRLKLGFHHLQQLFPAFAVSVYLIHANTNIHTWHSRAFILIQTVLFVYLPFSYCWSNDTITLIAYRCVLAWSLIYSVFPHEVSNAFWYMTQLHAASNNYYYVL</sequence>
<protein>
    <submittedName>
        <fullName evidence="2">Uncharacterized protein</fullName>
    </submittedName>
</protein>
<reference evidence="2" key="1">
    <citation type="submission" date="2013-08" db="EMBL/GenBank/DDBJ databases">
        <title>Gene expansion shapes genome architecture in the human pathogen Lichtheimia corymbifera: an evolutionary genomics analysis in the ancient terrestrial Mucorales (Mucoromycotina).</title>
        <authorList>
            <person name="Schwartze V.U."/>
            <person name="Winter S."/>
            <person name="Shelest E."/>
            <person name="Marcet-Houben M."/>
            <person name="Horn F."/>
            <person name="Wehner S."/>
            <person name="Hoffmann K."/>
            <person name="Riege K."/>
            <person name="Sammeth M."/>
            <person name="Nowrousian M."/>
            <person name="Valiante V."/>
            <person name="Linde J."/>
            <person name="Jacobsen I.D."/>
            <person name="Marz M."/>
            <person name="Brakhage A.A."/>
            <person name="Gabaldon T."/>
            <person name="Bocker S."/>
            <person name="Voigt K."/>
        </authorList>
    </citation>
    <scope>NUCLEOTIDE SEQUENCE [LARGE SCALE GENOMIC DNA]</scope>
    <source>
        <strain evidence="2">FSU 9682</strain>
    </source>
</reference>
<dbReference type="AlphaFoldDB" id="A0A068RHN2"/>
<evidence type="ECO:0000313" key="2">
    <source>
        <dbReference type="EMBL" id="CDH49147.1"/>
    </source>
</evidence>
<dbReference type="Proteomes" id="UP000027586">
    <property type="component" value="Unassembled WGS sequence"/>
</dbReference>
<name>A0A068RHN2_9FUNG</name>